<dbReference type="InterPro" id="IPR050767">
    <property type="entry name" value="Sel1_AlgK"/>
</dbReference>
<evidence type="ECO:0000256" key="1">
    <source>
        <dbReference type="ARBA" id="ARBA00038101"/>
    </source>
</evidence>
<dbReference type="GeneID" id="94848908"/>
<comment type="caution">
    <text evidence="2">The sequence shown here is derived from an EMBL/GenBank/DDBJ whole genome shotgun (WGS) entry which is preliminary data.</text>
</comment>
<dbReference type="Proteomes" id="UP000179807">
    <property type="component" value="Unassembled WGS sequence"/>
</dbReference>
<protein>
    <recommendedName>
        <fullName evidence="4">Sel1 repeat family protein</fullName>
    </recommendedName>
</protein>
<keyword evidence="3" id="KW-1185">Reference proteome</keyword>
<sequence>MGDHFVNLSYRRQRTPQKAAKYLKKAADCQKLAKYNYACMRNHEGSGIPINYEEFTKYIKIDLGNSHAMNDNVIMLKTGKGVQQNYKAIIYLKKSIAIGNELAMHIYVNMLVNGKRVEQNFLSALIYFKMAEEKGMLYGMHRIPEDLISLVIEIQPIISENKIK</sequence>
<dbReference type="Pfam" id="PF08238">
    <property type="entry name" value="Sel1"/>
    <property type="match status" value="4"/>
</dbReference>
<dbReference type="SUPFAM" id="SSF81901">
    <property type="entry name" value="HCP-like"/>
    <property type="match status" value="1"/>
</dbReference>
<proteinExistence type="inferred from homology"/>
<evidence type="ECO:0000313" key="3">
    <source>
        <dbReference type="Proteomes" id="UP000179807"/>
    </source>
</evidence>
<dbReference type="InterPro" id="IPR006597">
    <property type="entry name" value="Sel1-like"/>
</dbReference>
<accession>A0A1J4L1R9</accession>
<dbReference type="EMBL" id="MLAK01000175">
    <property type="protein sequence ID" value="OHT15894.1"/>
    <property type="molecule type" value="Genomic_DNA"/>
</dbReference>
<dbReference type="AlphaFoldDB" id="A0A1J4L1R9"/>
<comment type="similarity">
    <text evidence="1">Belongs to the sel-1 family.</text>
</comment>
<gene>
    <name evidence="2" type="ORF">TRFO_42231</name>
</gene>
<dbReference type="PANTHER" id="PTHR11102:SF160">
    <property type="entry name" value="ERAD-ASSOCIATED E3 UBIQUITIN-PROTEIN LIGASE COMPONENT HRD3"/>
    <property type="match status" value="1"/>
</dbReference>
<evidence type="ECO:0000313" key="2">
    <source>
        <dbReference type="EMBL" id="OHT15894.1"/>
    </source>
</evidence>
<dbReference type="VEuPathDB" id="TrichDB:TRFO_42231"/>
<reference evidence="2" key="1">
    <citation type="submission" date="2016-10" db="EMBL/GenBank/DDBJ databases">
        <authorList>
            <person name="Benchimol M."/>
            <person name="Almeida L.G."/>
            <person name="Vasconcelos A.T."/>
            <person name="Perreira-Neves A."/>
            <person name="Rosa I.A."/>
            <person name="Tasca T."/>
            <person name="Bogo M.R."/>
            <person name="de Souza W."/>
        </authorList>
    </citation>
    <scope>NUCLEOTIDE SEQUENCE [LARGE SCALE GENOMIC DNA]</scope>
    <source>
        <strain evidence="2">K</strain>
    </source>
</reference>
<dbReference type="PANTHER" id="PTHR11102">
    <property type="entry name" value="SEL-1-LIKE PROTEIN"/>
    <property type="match status" value="1"/>
</dbReference>
<organism evidence="2 3">
    <name type="scientific">Tritrichomonas foetus</name>
    <dbReference type="NCBI Taxonomy" id="1144522"/>
    <lineage>
        <taxon>Eukaryota</taxon>
        <taxon>Metamonada</taxon>
        <taxon>Parabasalia</taxon>
        <taxon>Tritrichomonadida</taxon>
        <taxon>Tritrichomonadidae</taxon>
        <taxon>Tritrichomonas</taxon>
    </lineage>
</organism>
<dbReference type="InterPro" id="IPR011990">
    <property type="entry name" value="TPR-like_helical_dom_sf"/>
</dbReference>
<evidence type="ECO:0008006" key="4">
    <source>
        <dbReference type="Google" id="ProtNLM"/>
    </source>
</evidence>
<dbReference type="Gene3D" id="1.25.40.10">
    <property type="entry name" value="Tetratricopeptide repeat domain"/>
    <property type="match status" value="1"/>
</dbReference>
<dbReference type="RefSeq" id="XP_068369030.1">
    <property type="nucleotide sequence ID" value="XM_068514204.1"/>
</dbReference>
<name>A0A1J4L1R9_9EUKA</name>